<gene>
    <name evidence="1" type="ORF">LRLP16767_LR3C6_01634</name>
</gene>
<proteinExistence type="predicted"/>
<dbReference type="EMBL" id="LN887473">
    <property type="protein sequence ID" value="CUR39667.1"/>
    <property type="molecule type" value="Genomic_DNA"/>
</dbReference>
<protein>
    <submittedName>
        <fullName evidence="1">Uncharacterized protein</fullName>
    </submittedName>
</protein>
<sequence length="39" mass="4530">MNLHNAVDYFANFVNNQKNLNKNSPFINFGKCVILPKYV</sequence>
<name>A0A0U5JS81_LIMRT</name>
<accession>A0A0U5JS81</accession>
<reference evidence="1" key="1">
    <citation type="submission" date="2015-10" db="EMBL/GenBank/DDBJ databases">
        <authorList>
            <person name="Gilbert D.G."/>
        </authorList>
    </citation>
    <scope>NUCLEOTIDE SEQUENCE</scope>
    <source>
        <strain evidence="1">3c6</strain>
    </source>
</reference>
<dbReference type="AlphaFoldDB" id="A0A0U5JS81"/>
<evidence type="ECO:0000313" key="1">
    <source>
        <dbReference type="EMBL" id="CUR39667.1"/>
    </source>
</evidence>
<organism evidence="1">
    <name type="scientific">Limosilactobacillus reuteri</name>
    <name type="common">Lactobacillus reuteri</name>
    <dbReference type="NCBI Taxonomy" id="1598"/>
    <lineage>
        <taxon>Bacteria</taxon>
        <taxon>Bacillati</taxon>
        <taxon>Bacillota</taxon>
        <taxon>Bacilli</taxon>
        <taxon>Lactobacillales</taxon>
        <taxon>Lactobacillaceae</taxon>
        <taxon>Limosilactobacillus</taxon>
    </lineage>
</organism>